<evidence type="ECO:0000313" key="3">
    <source>
        <dbReference type="Proteomes" id="UP000317355"/>
    </source>
</evidence>
<keyword evidence="1" id="KW-1133">Transmembrane helix</keyword>
<dbReference type="EMBL" id="VMRY01000116">
    <property type="protein sequence ID" value="TVT49679.1"/>
    <property type="molecule type" value="Genomic_DNA"/>
</dbReference>
<evidence type="ECO:0000256" key="1">
    <source>
        <dbReference type="SAM" id="Phobius"/>
    </source>
</evidence>
<organism evidence="2 3">
    <name type="scientific">Sedimenticola thiotaurini</name>
    <dbReference type="NCBI Taxonomy" id="1543721"/>
    <lineage>
        <taxon>Bacteria</taxon>
        <taxon>Pseudomonadati</taxon>
        <taxon>Pseudomonadota</taxon>
        <taxon>Gammaproteobacteria</taxon>
        <taxon>Chromatiales</taxon>
        <taxon>Sedimenticolaceae</taxon>
        <taxon>Sedimenticola</taxon>
    </lineage>
</organism>
<sequence>MFTRYKEIFWVGLIFALMVTDATAGTATGLPWENPLQTITNSITGPVALAISLIAIVITGAMLIWGGEVNDFARKLIIIVLVIALIVAATNVLTTLFGATGAVI</sequence>
<dbReference type="Pfam" id="PF04956">
    <property type="entry name" value="TrbC"/>
    <property type="match status" value="1"/>
</dbReference>
<keyword evidence="1" id="KW-0472">Membrane</keyword>
<dbReference type="InterPro" id="IPR007039">
    <property type="entry name" value="TrbC/VirB2"/>
</dbReference>
<keyword evidence="1" id="KW-0812">Transmembrane</keyword>
<reference evidence="2 3" key="1">
    <citation type="submission" date="2019-07" db="EMBL/GenBank/DDBJ databases">
        <title>The pathways for chlorine oxyanion respiration interact through the shared metabolite chlorate.</title>
        <authorList>
            <person name="Barnum T.P."/>
            <person name="Cheng Y."/>
            <person name="Hill K.A."/>
            <person name="Lucas L.N."/>
            <person name="Carlson H.K."/>
            <person name="Coates J.D."/>
        </authorList>
    </citation>
    <scope>NUCLEOTIDE SEQUENCE [LARGE SCALE GENOMIC DNA]</scope>
    <source>
        <strain evidence="2">BK-3</strain>
    </source>
</reference>
<dbReference type="Proteomes" id="UP000317355">
    <property type="component" value="Unassembled WGS sequence"/>
</dbReference>
<proteinExistence type="predicted"/>
<feature type="transmembrane region" description="Helical" evidence="1">
    <location>
        <begin position="76"/>
        <end position="99"/>
    </location>
</feature>
<evidence type="ECO:0000313" key="2">
    <source>
        <dbReference type="EMBL" id="TVT49679.1"/>
    </source>
</evidence>
<gene>
    <name evidence="2" type="ORF">FHK82_16875</name>
</gene>
<dbReference type="AlphaFoldDB" id="A0A558CLR3"/>
<accession>A0A558CLR3</accession>
<protein>
    <submittedName>
        <fullName evidence="2">Conjugal transfer protein TrbC</fullName>
    </submittedName>
</protein>
<name>A0A558CLR3_9GAMM</name>
<comment type="caution">
    <text evidence="2">The sequence shown here is derived from an EMBL/GenBank/DDBJ whole genome shotgun (WGS) entry which is preliminary data.</text>
</comment>
<feature type="transmembrane region" description="Helical" evidence="1">
    <location>
        <begin position="43"/>
        <end position="64"/>
    </location>
</feature>